<keyword evidence="2" id="KW-1185">Reference proteome</keyword>
<dbReference type="GeneID" id="55617296"/>
<accession>A0A5B9N9Y0</accession>
<dbReference type="Proteomes" id="UP000325103">
    <property type="component" value="Segment"/>
</dbReference>
<dbReference type="RefSeq" id="YP_009846924.1">
    <property type="nucleotide sequence ID" value="NC_048772.1"/>
</dbReference>
<name>A0A5B9N9Y0_9CAUD</name>
<gene>
    <name evidence="1" type="primary">4L372XY_125</name>
</gene>
<proteinExistence type="predicted"/>
<reference evidence="1 2" key="1">
    <citation type="submission" date="2019-04" db="EMBL/GenBank/DDBJ databases">
        <title>Nine Novel Phages from a Plateau Lake in Southwest China Provide Insights into Aeromonas Phage Diversity.</title>
        <authorList>
            <person name="Xiao W."/>
            <person name="Bai M."/>
            <person name="Wang Y."/>
            <person name="Cui X."/>
        </authorList>
    </citation>
    <scope>NUCLEOTIDE SEQUENCE [LARGE SCALE GENOMIC DNA]</scope>
</reference>
<dbReference type="Pfam" id="PF18143">
    <property type="entry name" value="HAD_SAK_2"/>
    <property type="match status" value="1"/>
</dbReference>
<sequence>MKPSYLFLDIDGVLNCYSDSEQLFLSEIEKKSNPNFKIYKSADFVCCNKLRLLQEIVTKTGCQVIGISSWFNSRRDPKDIGKFLDVEISGVVECTGGGIGRTKAIQKFLAENEHSTFVVLDDQQVGHDVFGENHICPQRDGLTKELKLKVIELLGENFMRIKDFVGNEEFLLNKRVASMKKERNLGTITFVDMHDRYPSCTIQWDNGNVSNYFIECLNNEVIDKDTP</sequence>
<protein>
    <submittedName>
        <fullName evidence="1">Uncharacterized protein</fullName>
    </submittedName>
</protein>
<evidence type="ECO:0000313" key="2">
    <source>
        <dbReference type="Proteomes" id="UP000325103"/>
    </source>
</evidence>
<evidence type="ECO:0000313" key="1">
    <source>
        <dbReference type="EMBL" id="QEG08840.1"/>
    </source>
</evidence>
<organism evidence="1 2">
    <name type="scientific">Aeromonas phage 4L372XY</name>
    <dbReference type="NCBI Taxonomy" id="2588520"/>
    <lineage>
        <taxon>Viruses</taxon>
        <taxon>Duplodnaviria</taxon>
        <taxon>Heunggongvirae</taxon>
        <taxon>Uroviricota</taxon>
        <taxon>Caudoviricetes</taxon>
        <taxon>Plateaulakevirus</taxon>
        <taxon>Plateaulakevirus pv4L372XY</taxon>
    </lineage>
</organism>
<dbReference type="KEGG" id="vg:55617296"/>
<dbReference type="EMBL" id="MK813941">
    <property type="protein sequence ID" value="QEG08840.1"/>
    <property type="molecule type" value="Genomic_DNA"/>
</dbReference>